<proteinExistence type="predicted"/>
<dbReference type="Pfam" id="PF01590">
    <property type="entry name" value="GAF"/>
    <property type="match status" value="1"/>
</dbReference>
<feature type="domain" description="PPM-type phosphatase" evidence="3">
    <location>
        <begin position="181"/>
        <end position="391"/>
    </location>
</feature>
<protein>
    <recommendedName>
        <fullName evidence="6">GAF domain-containing protein</fullName>
    </recommendedName>
</protein>
<dbReference type="GO" id="GO:0016791">
    <property type="term" value="F:phosphatase activity"/>
    <property type="evidence" value="ECO:0007669"/>
    <property type="project" value="TreeGrafter"/>
</dbReference>
<dbReference type="InterPro" id="IPR001932">
    <property type="entry name" value="PPM-type_phosphatase-like_dom"/>
</dbReference>
<keyword evidence="1" id="KW-0378">Hydrolase</keyword>
<evidence type="ECO:0000313" key="5">
    <source>
        <dbReference type="Proteomes" id="UP000516957"/>
    </source>
</evidence>
<dbReference type="Proteomes" id="UP000516957">
    <property type="component" value="Unassembled WGS sequence"/>
</dbReference>
<dbReference type="SUPFAM" id="SSF81606">
    <property type="entry name" value="PP2C-like"/>
    <property type="match status" value="1"/>
</dbReference>
<dbReference type="PANTHER" id="PTHR43156">
    <property type="entry name" value="STAGE II SPORULATION PROTEIN E-RELATED"/>
    <property type="match status" value="1"/>
</dbReference>
<dbReference type="SMART" id="SM00065">
    <property type="entry name" value="GAF"/>
    <property type="match status" value="1"/>
</dbReference>
<organism evidence="4 5">
    <name type="scientific">Nocardioides marinisabuli</name>
    <dbReference type="NCBI Taxonomy" id="419476"/>
    <lineage>
        <taxon>Bacteria</taxon>
        <taxon>Bacillati</taxon>
        <taxon>Actinomycetota</taxon>
        <taxon>Actinomycetes</taxon>
        <taxon>Propionibacteriales</taxon>
        <taxon>Nocardioidaceae</taxon>
        <taxon>Nocardioides</taxon>
    </lineage>
</organism>
<evidence type="ECO:0000259" key="3">
    <source>
        <dbReference type="SMART" id="SM00331"/>
    </source>
</evidence>
<dbReference type="SUPFAM" id="SSF55781">
    <property type="entry name" value="GAF domain-like"/>
    <property type="match status" value="1"/>
</dbReference>
<comment type="caution">
    <text evidence="4">The sequence shown here is derived from an EMBL/GenBank/DDBJ whole genome shotgun (WGS) entry which is preliminary data.</text>
</comment>
<dbReference type="RefSeq" id="WP_179616719.1">
    <property type="nucleotide sequence ID" value="NZ_CP059163.1"/>
</dbReference>
<evidence type="ECO:0000313" key="4">
    <source>
        <dbReference type="EMBL" id="NYD59244.1"/>
    </source>
</evidence>
<dbReference type="InterPro" id="IPR052016">
    <property type="entry name" value="Bact_Sigma-Reg"/>
</dbReference>
<dbReference type="Gene3D" id="3.60.40.10">
    <property type="entry name" value="PPM-type phosphatase domain"/>
    <property type="match status" value="1"/>
</dbReference>
<feature type="domain" description="GAF" evidence="2">
    <location>
        <begin position="25"/>
        <end position="167"/>
    </location>
</feature>
<gene>
    <name evidence="4" type="ORF">BKA08_003482</name>
</gene>
<dbReference type="InterPro" id="IPR003018">
    <property type="entry name" value="GAF"/>
</dbReference>
<accession>A0A7Y9JTX9</accession>
<keyword evidence="5" id="KW-1185">Reference proteome</keyword>
<name>A0A7Y9JTX9_9ACTN</name>
<dbReference type="InterPro" id="IPR029016">
    <property type="entry name" value="GAF-like_dom_sf"/>
</dbReference>
<sequence>MTHLVDESRTRRARTAASLGLLEAERNARVDRITALAARVFGVELTTVTVLDGDRATFPISQGLEPGTTMPRSEVFCDLTQRLGEPMYVEDASADPRFADWPIVTDAGIRFYAGHPLRDHLGTVVATLCLLDSTPRRLGADEKELLSELAGLTETEMVSSTEMRLAQEAQASLLPQGVLEVDGWRVEGACVPAAAVGGDFYDYRATGRSAVLRLADVMGKGTPAALIAAGVRAALRGTEAAAAAGVDLGVTVTRTARTLDDDLGRTESFVTLFEAVIDLDDGEVRYVDAGCGLALVVRNDGRVESLRSSDGPIGVWPDDHWTEHRTTLAPGERLVVVSDGVLDLVGEGPDVVERIAELVLDRDAVHRLPEVVRESDTTSAVDDVTVVVATRPAAAGAA</sequence>
<evidence type="ECO:0008006" key="6">
    <source>
        <dbReference type="Google" id="ProtNLM"/>
    </source>
</evidence>
<dbReference type="Pfam" id="PF07228">
    <property type="entry name" value="SpoIIE"/>
    <property type="match status" value="1"/>
</dbReference>
<dbReference type="AlphaFoldDB" id="A0A7Y9JTX9"/>
<reference evidence="4 5" key="1">
    <citation type="submission" date="2020-07" db="EMBL/GenBank/DDBJ databases">
        <title>Sequencing the genomes of 1000 actinobacteria strains.</title>
        <authorList>
            <person name="Klenk H.-P."/>
        </authorList>
    </citation>
    <scope>NUCLEOTIDE SEQUENCE [LARGE SCALE GENOMIC DNA]</scope>
    <source>
        <strain evidence="4 5">DSM 18965</strain>
    </source>
</reference>
<evidence type="ECO:0000256" key="1">
    <source>
        <dbReference type="ARBA" id="ARBA00022801"/>
    </source>
</evidence>
<dbReference type="SMART" id="SM00331">
    <property type="entry name" value="PP2C_SIG"/>
    <property type="match status" value="1"/>
</dbReference>
<dbReference type="PANTHER" id="PTHR43156:SF2">
    <property type="entry name" value="STAGE II SPORULATION PROTEIN E"/>
    <property type="match status" value="1"/>
</dbReference>
<dbReference type="Gene3D" id="3.30.450.40">
    <property type="match status" value="1"/>
</dbReference>
<dbReference type="EMBL" id="JACCBE010000001">
    <property type="protein sequence ID" value="NYD59244.1"/>
    <property type="molecule type" value="Genomic_DNA"/>
</dbReference>
<dbReference type="InterPro" id="IPR036457">
    <property type="entry name" value="PPM-type-like_dom_sf"/>
</dbReference>
<evidence type="ECO:0000259" key="2">
    <source>
        <dbReference type="SMART" id="SM00065"/>
    </source>
</evidence>